<dbReference type="Proteomes" id="UP000051439">
    <property type="component" value="Unassembled WGS sequence"/>
</dbReference>
<dbReference type="RefSeq" id="WP_054655270.1">
    <property type="nucleotide sequence ID" value="NZ_AZEB01000011.1"/>
</dbReference>
<reference evidence="1 2" key="1">
    <citation type="journal article" date="2015" name="Genome Announc.">
        <title>Expanding the biotechnology potential of lactobacilli through comparative genomics of 213 strains and associated genera.</title>
        <authorList>
            <person name="Sun Z."/>
            <person name="Harris H.M."/>
            <person name="McCann A."/>
            <person name="Guo C."/>
            <person name="Argimon S."/>
            <person name="Zhang W."/>
            <person name="Yang X."/>
            <person name="Jeffery I.B."/>
            <person name="Cooney J.C."/>
            <person name="Kagawa T.F."/>
            <person name="Liu W."/>
            <person name="Song Y."/>
            <person name="Salvetti E."/>
            <person name="Wrobel A."/>
            <person name="Rasinkangas P."/>
            <person name="Parkhill J."/>
            <person name="Rea M.C."/>
            <person name="O'Sullivan O."/>
            <person name="Ritari J."/>
            <person name="Douillard F.P."/>
            <person name="Paul Ross R."/>
            <person name="Yang R."/>
            <person name="Briner A.E."/>
            <person name="Felis G.E."/>
            <person name="de Vos W.M."/>
            <person name="Barrangou R."/>
            <person name="Klaenhammer T.R."/>
            <person name="Caufield P.W."/>
            <person name="Cui Y."/>
            <person name="Zhang H."/>
            <person name="O'Toole P.W."/>
        </authorList>
    </citation>
    <scope>NUCLEOTIDE SEQUENCE [LARGE SCALE GENOMIC DNA]</scope>
    <source>
        <strain evidence="1 2">DSM 19906</strain>
    </source>
</reference>
<evidence type="ECO:0000313" key="1">
    <source>
        <dbReference type="EMBL" id="KRL21889.1"/>
    </source>
</evidence>
<dbReference type="EMBL" id="AZEB01000011">
    <property type="protein sequence ID" value="KRL21889.1"/>
    <property type="molecule type" value="Genomic_DNA"/>
</dbReference>
<accession>A0A0R1NNT4</accession>
<evidence type="ECO:0000313" key="2">
    <source>
        <dbReference type="Proteomes" id="UP000051439"/>
    </source>
</evidence>
<protein>
    <submittedName>
        <fullName evidence="1">Uncharacterized protein</fullName>
    </submittedName>
</protein>
<name>A0A0R1NNT4_9LACO</name>
<gene>
    <name evidence="1" type="ORF">FC98_GL000445</name>
</gene>
<comment type="caution">
    <text evidence="1">The sequence shown here is derived from an EMBL/GenBank/DDBJ whole genome shotgun (WGS) entry which is preliminary data.</text>
</comment>
<keyword evidence="2" id="KW-1185">Reference proteome</keyword>
<sequence>MRVIQEDVCGSLIHRTIIETSPEETKMNIKNQEAELDPKKLADEINKRMKQDVSQLFDTFRTQKGD</sequence>
<dbReference type="AlphaFoldDB" id="A0A0R1NNT4"/>
<organism evidence="1 2">
    <name type="scientific">Lentilactobacillus kisonensis DSM 19906 = JCM 15041</name>
    <dbReference type="NCBI Taxonomy" id="1423766"/>
    <lineage>
        <taxon>Bacteria</taxon>
        <taxon>Bacillati</taxon>
        <taxon>Bacillota</taxon>
        <taxon>Bacilli</taxon>
        <taxon>Lactobacillales</taxon>
        <taxon>Lactobacillaceae</taxon>
        <taxon>Lentilactobacillus</taxon>
    </lineage>
</organism>
<proteinExistence type="predicted"/>
<dbReference type="PATRIC" id="fig|1423766.4.peg.455"/>